<reference evidence="3" key="1">
    <citation type="submission" date="2023-07" db="EMBL/GenBank/DDBJ databases">
        <title>Functional and genomic diversity of the sorghum phyllosphere microbiome.</title>
        <authorList>
            <person name="Shade A."/>
        </authorList>
    </citation>
    <scope>NUCLEOTIDE SEQUENCE [LARGE SCALE GENOMIC DNA]</scope>
    <source>
        <strain evidence="3">SORGH_AS_0422</strain>
    </source>
</reference>
<dbReference type="InterPro" id="IPR036097">
    <property type="entry name" value="HisK_dim/P_sf"/>
</dbReference>
<accession>A0ABU3GMR5</accession>
<evidence type="ECO:0000313" key="3">
    <source>
        <dbReference type="Proteomes" id="UP001258315"/>
    </source>
</evidence>
<dbReference type="Pfam" id="PF01590">
    <property type="entry name" value="GAF"/>
    <property type="match status" value="1"/>
</dbReference>
<gene>
    <name evidence="2" type="ORF">QE417_000143</name>
</gene>
<dbReference type="Gene3D" id="3.30.450.40">
    <property type="match status" value="1"/>
</dbReference>
<comment type="caution">
    <text evidence="2">The sequence shown here is derived from an EMBL/GenBank/DDBJ whole genome shotgun (WGS) entry which is preliminary data.</text>
</comment>
<proteinExistence type="predicted"/>
<evidence type="ECO:0000259" key="1">
    <source>
        <dbReference type="SMART" id="SM00065"/>
    </source>
</evidence>
<dbReference type="InterPro" id="IPR000014">
    <property type="entry name" value="PAS"/>
</dbReference>
<dbReference type="SUPFAM" id="SSF55785">
    <property type="entry name" value="PYP-like sensor domain (PAS domain)"/>
    <property type="match status" value="1"/>
</dbReference>
<dbReference type="InterPro" id="IPR029016">
    <property type="entry name" value="GAF-like_dom_sf"/>
</dbReference>
<feature type="domain" description="GAF" evidence="1">
    <location>
        <begin position="20"/>
        <end position="163"/>
    </location>
</feature>
<dbReference type="Gene3D" id="3.30.450.20">
    <property type="entry name" value="PAS domain"/>
    <property type="match status" value="1"/>
</dbReference>
<organism evidence="2 3">
    <name type="scientific">Mucilaginibacter terrae</name>
    <dbReference type="NCBI Taxonomy" id="1955052"/>
    <lineage>
        <taxon>Bacteria</taxon>
        <taxon>Pseudomonadati</taxon>
        <taxon>Bacteroidota</taxon>
        <taxon>Sphingobacteriia</taxon>
        <taxon>Sphingobacteriales</taxon>
        <taxon>Sphingobacteriaceae</taxon>
        <taxon>Mucilaginibacter</taxon>
    </lineage>
</organism>
<dbReference type="EMBL" id="JAVLVU010000001">
    <property type="protein sequence ID" value="MDT3401071.1"/>
    <property type="molecule type" value="Genomic_DNA"/>
</dbReference>
<dbReference type="InterPro" id="IPR013656">
    <property type="entry name" value="PAS_4"/>
</dbReference>
<dbReference type="Proteomes" id="UP001258315">
    <property type="component" value="Unassembled WGS sequence"/>
</dbReference>
<dbReference type="SMART" id="SM00065">
    <property type="entry name" value="GAF"/>
    <property type="match status" value="1"/>
</dbReference>
<dbReference type="SUPFAM" id="SSF47384">
    <property type="entry name" value="Homodimeric domain of signal transducing histidine kinase"/>
    <property type="match status" value="1"/>
</dbReference>
<protein>
    <submittedName>
        <fullName evidence="2">PAS domain S-box-containing protein</fullName>
    </submittedName>
</protein>
<name>A0ABU3GMR5_9SPHI</name>
<dbReference type="InterPro" id="IPR035965">
    <property type="entry name" value="PAS-like_dom_sf"/>
</dbReference>
<dbReference type="NCBIfam" id="TIGR00229">
    <property type="entry name" value="sensory_box"/>
    <property type="match status" value="1"/>
</dbReference>
<dbReference type="PANTHER" id="PTHR43102:SF2">
    <property type="entry name" value="GAF DOMAIN-CONTAINING PROTEIN"/>
    <property type="match status" value="1"/>
</dbReference>
<evidence type="ECO:0000313" key="2">
    <source>
        <dbReference type="EMBL" id="MDT3401071.1"/>
    </source>
</evidence>
<dbReference type="Pfam" id="PF08448">
    <property type="entry name" value="PAS_4"/>
    <property type="match status" value="1"/>
</dbReference>
<dbReference type="InterPro" id="IPR003018">
    <property type="entry name" value="GAF"/>
</dbReference>
<dbReference type="RefSeq" id="WP_311946896.1">
    <property type="nucleotide sequence ID" value="NZ_JAVLVU010000001.1"/>
</dbReference>
<keyword evidence="3" id="KW-1185">Reference proteome</keyword>
<sequence length="388" mass="42863">MSNETERIDAVNRFKTLDAGINNDLNDLVNLIASICNVPVALVSLIDDDMQWFKAAIGTGGLTCNERDLSFCQETIQQSDVLVVKDATQDSRFAKLPIVAGPPNIKFYAGAPLITFDGHAVGTLCVLDVKPMELTPMQVNAIKVLSKQVLTLIELNWSMQSLVEQSFTAQKQSRVIEDSELKLKAVFESSKDIHLLIGRKMEVLAFNKAAQTYVKDHYQKDIRIGSHLLNISNQAFTDELSEHISKALNGEVVNVEWLIAPESPTSCWLSVRFEPVSNDNGAVTSVAINATDITTQKLHTEQIELQNAALQRIATIQSHELRKPVASLLGLIDLVKMDDSLNYAHSPYFSHIEASVKELDAKIRGIVHESESTVEQTTQIIPELKGAC</sequence>
<dbReference type="PANTHER" id="PTHR43102">
    <property type="entry name" value="SLR1143 PROTEIN"/>
    <property type="match status" value="1"/>
</dbReference>
<dbReference type="Gene3D" id="1.10.287.130">
    <property type="match status" value="1"/>
</dbReference>
<dbReference type="SUPFAM" id="SSF55781">
    <property type="entry name" value="GAF domain-like"/>
    <property type="match status" value="1"/>
</dbReference>